<feature type="domain" description="SfsA N-terminal OB" evidence="3">
    <location>
        <begin position="13"/>
        <end position="74"/>
    </location>
</feature>
<reference evidence="4 5" key="1">
    <citation type="submission" date="2019-12" db="EMBL/GenBank/DDBJ databases">
        <authorList>
            <person name="Li M."/>
        </authorList>
    </citation>
    <scope>NUCLEOTIDE SEQUENCE [LARGE SCALE GENOMIC DNA]</scope>
    <source>
        <strain evidence="4 5">GBMRC 2024</strain>
    </source>
</reference>
<dbReference type="PANTHER" id="PTHR30545">
    <property type="entry name" value="SUGAR FERMENTATION STIMULATION PROTEIN A"/>
    <property type="match status" value="1"/>
</dbReference>
<keyword evidence="5" id="KW-1185">Reference proteome</keyword>
<evidence type="ECO:0000313" key="5">
    <source>
        <dbReference type="Proteomes" id="UP000477911"/>
    </source>
</evidence>
<comment type="similarity">
    <text evidence="1">Belongs to the SfsA family.</text>
</comment>
<dbReference type="Pfam" id="PF03749">
    <property type="entry name" value="SfsA"/>
    <property type="match status" value="1"/>
</dbReference>
<proteinExistence type="inferred from homology"/>
<dbReference type="PANTHER" id="PTHR30545:SF2">
    <property type="entry name" value="SUGAR FERMENTATION STIMULATION PROTEIN A"/>
    <property type="match status" value="1"/>
</dbReference>
<organism evidence="4 5">
    <name type="scientific">Pseudooceanicola albus</name>
    <dbReference type="NCBI Taxonomy" id="2692189"/>
    <lineage>
        <taxon>Bacteria</taxon>
        <taxon>Pseudomonadati</taxon>
        <taxon>Pseudomonadota</taxon>
        <taxon>Alphaproteobacteria</taxon>
        <taxon>Rhodobacterales</taxon>
        <taxon>Paracoccaceae</taxon>
        <taxon>Pseudooceanicola</taxon>
    </lineage>
</organism>
<comment type="caution">
    <text evidence="4">The sequence shown here is derived from an EMBL/GenBank/DDBJ whole genome shotgun (WGS) entry which is preliminary data.</text>
</comment>
<feature type="domain" description="Sugar fermentation stimulation protein C-terminal" evidence="2">
    <location>
        <begin position="84"/>
        <end position="222"/>
    </location>
</feature>
<name>A0A6L7GAI5_9RHOB</name>
<dbReference type="InterPro" id="IPR041465">
    <property type="entry name" value="SfsA_N"/>
</dbReference>
<dbReference type="Proteomes" id="UP000477911">
    <property type="component" value="Unassembled WGS sequence"/>
</dbReference>
<evidence type="ECO:0000259" key="3">
    <source>
        <dbReference type="Pfam" id="PF17746"/>
    </source>
</evidence>
<gene>
    <name evidence="1 4" type="primary">sfsA</name>
    <name evidence="4" type="ORF">GR170_18275</name>
</gene>
<dbReference type="AlphaFoldDB" id="A0A6L7GAI5"/>
<dbReference type="HAMAP" id="MF_00095">
    <property type="entry name" value="SfsA"/>
    <property type="match status" value="1"/>
</dbReference>
<dbReference type="NCBIfam" id="TIGR00230">
    <property type="entry name" value="sfsA"/>
    <property type="match status" value="1"/>
</dbReference>
<dbReference type="RefSeq" id="WP_160895911.1">
    <property type="nucleotide sequence ID" value="NZ_WUMU01000021.1"/>
</dbReference>
<evidence type="ECO:0000256" key="1">
    <source>
        <dbReference type="HAMAP-Rule" id="MF_00095"/>
    </source>
</evidence>
<dbReference type="EMBL" id="WUMU01000021">
    <property type="protein sequence ID" value="MXN19783.1"/>
    <property type="molecule type" value="Genomic_DNA"/>
</dbReference>
<dbReference type="InterPro" id="IPR005224">
    <property type="entry name" value="SfsA"/>
</dbReference>
<accession>A0A6L7GAI5</accession>
<dbReference type="InterPro" id="IPR040452">
    <property type="entry name" value="SfsA_C"/>
</dbReference>
<dbReference type="CDD" id="cd22359">
    <property type="entry name" value="SfsA-like_bacterial"/>
    <property type="match status" value="1"/>
</dbReference>
<evidence type="ECO:0000259" key="2">
    <source>
        <dbReference type="Pfam" id="PF03749"/>
    </source>
</evidence>
<sequence length="250" mass="26919">MRFQTPLVPATLLRRYKRFLADIRLEDGSEVTAHCANPGSMMGLAEPGMRIWVEPNDDPKKKLKYGWRLVEHPDGHFTGVDTSVPNRALRAALMAGQVPGLEGYAQILPEQKYGENSRIDFLLKDPARADAYVEVKSVTLSRAPGLAEFPDSRTARGLKHLEELARMAEAGHRAVMLFLVQRTDAQQTALAGDIDPAYAAGYAAARAAGVEALAFGCVITPEAITLGAALPAPPVGQGRRGGLAFGGFLQ</sequence>
<evidence type="ECO:0000313" key="4">
    <source>
        <dbReference type="EMBL" id="MXN19783.1"/>
    </source>
</evidence>
<dbReference type="Gene3D" id="3.40.1350.60">
    <property type="match status" value="1"/>
</dbReference>
<dbReference type="GO" id="GO:0003677">
    <property type="term" value="F:DNA binding"/>
    <property type="evidence" value="ECO:0007669"/>
    <property type="project" value="InterPro"/>
</dbReference>
<dbReference type="Pfam" id="PF17746">
    <property type="entry name" value="SfsA_N"/>
    <property type="match status" value="1"/>
</dbReference>
<dbReference type="Gene3D" id="2.40.50.580">
    <property type="match status" value="1"/>
</dbReference>
<protein>
    <recommendedName>
        <fullName evidence="1">Sugar fermentation stimulation protein homolog</fullName>
    </recommendedName>
</protein>